<name>A0AA40HL02_CNENI</name>
<evidence type="ECO:0000313" key="1">
    <source>
        <dbReference type="EMBL" id="KAK1332645.1"/>
    </source>
</evidence>
<dbReference type="GO" id="GO:0000421">
    <property type="term" value="C:autophagosome membrane"/>
    <property type="evidence" value="ECO:0007669"/>
    <property type="project" value="TreeGrafter"/>
</dbReference>
<dbReference type="GO" id="GO:0005657">
    <property type="term" value="C:replication fork"/>
    <property type="evidence" value="ECO:0007669"/>
    <property type="project" value="TreeGrafter"/>
</dbReference>
<dbReference type="GO" id="GO:0005789">
    <property type="term" value="C:endoplasmic reticulum membrane"/>
    <property type="evidence" value="ECO:0007669"/>
    <property type="project" value="TreeGrafter"/>
</dbReference>
<dbReference type="GO" id="GO:0106300">
    <property type="term" value="P:protein-DNA covalent cross-linking repair"/>
    <property type="evidence" value="ECO:0007669"/>
    <property type="project" value="TreeGrafter"/>
</dbReference>
<keyword evidence="2" id="KW-1185">Reference proteome</keyword>
<dbReference type="PANTHER" id="PTHR15949:SF3">
    <property type="entry name" value="TESTIS-EXPRESSED PROTEIN 264"/>
    <property type="match status" value="1"/>
</dbReference>
<evidence type="ECO:0000313" key="2">
    <source>
        <dbReference type="Proteomes" id="UP001177744"/>
    </source>
</evidence>
<dbReference type="PANTHER" id="PTHR15949">
    <property type="entry name" value="TESTIS-EXPRESSED PROTEIN 264"/>
    <property type="match status" value="1"/>
</dbReference>
<sequence length="236" mass="25384">MSDLLLLGLIGGLTLLLLLTLLAFARYSGLLAGVAVSAGSPRFRNVTVAYKFHVGPYSETGRLFTESCSVCPRLRSIAVYYDNPHMVRSLLPCGRAHAVGTCPTGLWAPRAPRDAETVPVECAGNVVWATEMALRAGLECHPGDTPALPPQVPPEKCRCAVGSILSEGEESPSSELIQLYQKFGFKVFSFPAPSHVVTATFPYTTALSIWLAARRVHPALDAYIKVRQAWNVCAGA</sequence>
<feature type="non-terminal residue" evidence="1">
    <location>
        <position position="236"/>
    </location>
</feature>
<dbReference type="Proteomes" id="UP001177744">
    <property type="component" value="Unassembled WGS sequence"/>
</dbReference>
<dbReference type="AlphaFoldDB" id="A0AA40HL02"/>
<proteinExistence type="predicted"/>
<evidence type="ECO:0008006" key="3">
    <source>
        <dbReference type="Google" id="ProtNLM"/>
    </source>
</evidence>
<dbReference type="GO" id="GO:0061709">
    <property type="term" value="P:reticulophagy"/>
    <property type="evidence" value="ECO:0007669"/>
    <property type="project" value="TreeGrafter"/>
</dbReference>
<dbReference type="GO" id="GO:0005634">
    <property type="term" value="C:nucleus"/>
    <property type="evidence" value="ECO:0007669"/>
    <property type="project" value="TreeGrafter"/>
</dbReference>
<comment type="caution">
    <text evidence="1">The sequence shown here is derived from an EMBL/GenBank/DDBJ whole genome shotgun (WGS) entry which is preliminary data.</text>
</comment>
<accession>A0AA40HL02</accession>
<organism evidence="1 2">
    <name type="scientific">Cnephaeus nilssonii</name>
    <name type="common">Northern bat</name>
    <name type="synonym">Eptesicus nilssonii</name>
    <dbReference type="NCBI Taxonomy" id="3371016"/>
    <lineage>
        <taxon>Eukaryota</taxon>
        <taxon>Metazoa</taxon>
        <taxon>Chordata</taxon>
        <taxon>Craniata</taxon>
        <taxon>Vertebrata</taxon>
        <taxon>Euteleostomi</taxon>
        <taxon>Mammalia</taxon>
        <taxon>Eutheria</taxon>
        <taxon>Laurasiatheria</taxon>
        <taxon>Chiroptera</taxon>
        <taxon>Yangochiroptera</taxon>
        <taxon>Vespertilionidae</taxon>
        <taxon>Cnephaeus</taxon>
    </lineage>
</organism>
<dbReference type="EMBL" id="JAULJE010000018">
    <property type="protein sequence ID" value="KAK1332645.1"/>
    <property type="molecule type" value="Genomic_DNA"/>
</dbReference>
<gene>
    <name evidence="1" type="ORF">QTO34_007328</name>
</gene>
<protein>
    <recommendedName>
        <fullName evidence="3">Testis expressed 264, ER-phagy receptor</fullName>
    </recommendedName>
</protein>
<reference evidence="1" key="1">
    <citation type="submission" date="2023-06" db="EMBL/GenBank/DDBJ databases">
        <title>Reference genome for the Northern bat (Eptesicus nilssonii), a most northern bat species.</title>
        <authorList>
            <person name="Laine V.N."/>
            <person name="Pulliainen A.T."/>
            <person name="Lilley T.M."/>
        </authorList>
    </citation>
    <scope>NUCLEOTIDE SEQUENCE</scope>
    <source>
        <strain evidence="1">BLF_Eptnil</strain>
        <tissue evidence="1">Kidney</tissue>
    </source>
</reference>